<accession>A0A9D1QY04</accession>
<feature type="region of interest" description="Disordered" evidence="1">
    <location>
        <begin position="649"/>
        <end position="679"/>
    </location>
</feature>
<evidence type="ECO:0000313" key="5">
    <source>
        <dbReference type="Proteomes" id="UP000824264"/>
    </source>
</evidence>
<feature type="domain" description="Phage terminase large subunit GpA ATPase" evidence="2">
    <location>
        <begin position="82"/>
        <end position="336"/>
    </location>
</feature>
<evidence type="ECO:0000313" key="4">
    <source>
        <dbReference type="EMBL" id="HIW77689.1"/>
    </source>
</evidence>
<protein>
    <submittedName>
        <fullName evidence="4">Phage terminase large subunit family protein</fullName>
    </submittedName>
</protein>
<sequence length="679" mass="77298">MTQLALYEMPPKECRRAVFSVTVPKWFPPSLALWLRGRLAEQEKKEVTMHVSFSRGERAALRRRRPIPVSEWAERHRVLEMSAIRGRWRNVFTPYLKGIMDVAGLPGVETTIICKSPQTGGSECGHNIVGYCIDRLPGPVLYVFPDELTARENAKDRIIPMIEASPRLRQYMTGYGDDASSLRVNLVHMPIYLGWSGSVSRLGNKPIRILILDELDKYKNVKNEASSESLAEKRTTTWRTRRKIVKISTPTTEDGPIWKAFTEEAGARFDFWVRCPHCGFFQCMDFARIAWPGKDTEQEPDAETVLAKRLATYACEHCGAVWDDGDRDRAVRGGEWRERASGLEVIAHVRAHRPVKVGFHIPAWLSYFVSLSEVAHAWLKYKESGRLDDLKNFRNQYAAEPWVEEHAARSEDAILALCDDRPRGAVPGPVDGKERVSALLATVDTQQHYFRYVIRAYGYGETEESWLVSSGSADSLAALEKLFFGSVYSDGEERDYTVKAVMIDAMGGRTAEVYRWALRHRGRVFPWQGVRSMAQPYHPSMQEYFPDAKGNKIKIPGGLMLYRCDVTFFKSDLAFKLGIHPDDPGAFHLHANDGGQLEQYAKELCAEVWDDEKQGWENPANKPNHYWDCEVMQRALAFILNVRHWRVAEEQQKKPARPPRPAERGGADIGSRLAGLRRL</sequence>
<comment type="caution">
    <text evidence="4">The sequence shown here is derived from an EMBL/GenBank/DDBJ whole genome shotgun (WGS) entry which is preliminary data.</text>
</comment>
<dbReference type="GO" id="GO:0016887">
    <property type="term" value="F:ATP hydrolysis activity"/>
    <property type="evidence" value="ECO:0007669"/>
    <property type="project" value="InterPro"/>
</dbReference>
<dbReference type="Proteomes" id="UP000824264">
    <property type="component" value="Unassembled WGS sequence"/>
</dbReference>
<reference evidence="4" key="2">
    <citation type="submission" date="2021-04" db="EMBL/GenBank/DDBJ databases">
        <authorList>
            <person name="Gilroy R."/>
        </authorList>
    </citation>
    <scope>NUCLEOTIDE SEQUENCE</scope>
    <source>
        <strain evidence="4">ChiSxjej5B17-1746</strain>
    </source>
</reference>
<dbReference type="Pfam" id="PF20454">
    <property type="entry name" value="GpA_nuclease"/>
    <property type="match status" value="1"/>
</dbReference>
<proteinExistence type="predicted"/>
<organism evidence="4 5">
    <name type="scientific">Candidatus Bilophila faecipullorum</name>
    <dbReference type="NCBI Taxonomy" id="2838482"/>
    <lineage>
        <taxon>Bacteria</taxon>
        <taxon>Pseudomonadati</taxon>
        <taxon>Thermodesulfobacteriota</taxon>
        <taxon>Desulfovibrionia</taxon>
        <taxon>Desulfovibrionales</taxon>
        <taxon>Desulfovibrionaceae</taxon>
        <taxon>Bilophila</taxon>
    </lineage>
</organism>
<gene>
    <name evidence="4" type="ORF">H9874_00895</name>
</gene>
<evidence type="ECO:0000259" key="2">
    <source>
        <dbReference type="Pfam" id="PF05876"/>
    </source>
</evidence>
<dbReference type="Pfam" id="PF05876">
    <property type="entry name" value="GpA_ATPase"/>
    <property type="match status" value="1"/>
</dbReference>
<dbReference type="InterPro" id="IPR046453">
    <property type="entry name" value="GpA_ATPase"/>
</dbReference>
<evidence type="ECO:0000256" key="1">
    <source>
        <dbReference type="SAM" id="MobiDB-lite"/>
    </source>
</evidence>
<dbReference type="GO" id="GO:0004519">
    <property type="term" value="F:endonuclease activity"/>
    <property type="evidence" value="ECO:0007669"/>
    <property type="project" value="InterPro"/>
</dbReference>
<dbReference type="InterPro" id="IPR027417">
    <property type="entry name" value="P-loop_NTPase"/>
</dbReference>
<evidence type="ECO:0000259" key="3">
    <source>
        <dbReference type="Pfam" id="PF20454"/>
    </source>
</evidence>
<dbReference type="InterPro" id="IPR046454">
    <property type="entry name" value="GpA_endonuclease"/>
</dbReference>
<dbReference type="EMBL" id="DXGI01000030">
    <property type="protein sequence ID" value="HIW77689.1"/>
    <property type="molecule type" value="Genomic_DNA"/>
</dbReference>
<name>A0A9D1QY04_9BACT</name>
<reference evidence="4" key="1">
    <citation type="journal article" date="2021" name="PeerJ">
        <title>Extensive microbial diversity within the chicken gut microbiome revealed by metagenomics and culture.</title>
        <authorList>
            <person name="Gilroy R."/>
            <person name="Ravi A."/>
            <person name="Getino M."/>
            <person name="Pursley I."/>
            <person name="Horton D.L."/>
            <person name="Alikhan N.F."/>
            <person name="Baker D."/>
            <person name="Gharbi K."/>
            <person name="Hall N."/>
            <person name="Watson M."/>
            <person name="Adriaenssens E.M."/>
            <person name="Foster-Nyarko E."/>
            <person name="Jarju S."/>
            <person name="Secka A."/>
            <person name="Antonio M."/>
            <person name="Oren A."/>
            <person name="Chaudhuri R.R."/>
            <person name="La Ragione R."/>
            <person name="Hildebrand F."/>
            <person name="Pallen M.J."/>
        </authorList>
    </citation>
    <scope>NUCLEOTIDE SEQUENCE</scope>
    <source>
        <strain evidence="4">ChiSxjej5B17-1746</strain>
    </source>
</reference>
<dbReference type="Gene3D" id="3.40.50.300">
    <property type="entry name" value="P-loop containing nucleotide triphosphate hydrolases"/>
    <property type="match status" value="1"/>
</dbReference>
<dbReference type="AlphaFoldDB" id="A0A9D1QY04"/>
<feature type="domain" description="Terminase large subunit GpA endonuclease" evidence="3">
    <location>
        <begin position="357"/>
        <end position="645"/>
    </location>
</feature>